<dbReference type="GO" id="GO:0016758">
    <property type="term" value="F:hexosyltransferase activity"/>
    <property type="evidence" value="ECO:0007669"/>
    <property type="project" value="TreeGrafter"/>
</dbReference>
<keyword evidence="4" id="KW-1185">Reference proteome</keyword>
<dbReference type="EMBL" id="CP035928">
    <property type="protein sequence ID" value="QEP33858.1"/>
    <property type="molecule type" value="Genomic_DNA"/>
</dbReference>
<evidence type="ECO:0000313" key="4">
    <source>
        <dbReference type="Proteomes" id="UP000322726"/>
    </source>
</evidence>
<reference evidence="3" key="1">
    <citation type="submission" date="2019-09" db="EMBL/GenBank/DDBJ databases">
        <title>Complete genome sequencing of four Arcobacter species reveals a diverse suite of mobile elements.</title>
        <authorList>
            <person name="Miller W.G."/>
            <person name="Yee E."/>
            <person name="Bono J.L."/>
        </authorList>
    </citation>
    <scope>NUCLEOTIDE SEQUENCE [LARGE SCALE GENOMIC DNA]</scope>
    <source>
        <strain evidence="3">LMG 26638</strain>
    </source>
</reference>
<dbReference type="AlphaFoldDB" id="A0A5C2H6P0"/>
<evidence type="ECO:0000313" key="3">
    <source>
        <dbReference type="EMBL" id="QEP33858.1"/>
    </source>
</evidence>
<gene>
    <name evidence="3" type="ORF">APAC_0714</name>
</gene>
<dbReference type="PANTHER" id="PTHR34136:SF1">
    <property type="entry name" value="UDP-N-ACETYL-D-MANNOSAMINURONIC ACID TRANSFERASE"/>
    <property type="match status" value="1"/>
</dbReference>
<dbReference type="RefSeq" id="WP_130232817.1">
    <property type="nucleotide sequence ID" value="NZ_BMEF01000004.1"/>
</dbReference>
<keyword evidence="1" id="KW-0328">Glycosyltransferase</keyword>
<dbReference type="KEGG" id="apai:APAC_0714"/>
<reference evidence="3" key="2">
    <citation type="submission" date="2019-09" db="EMBL/GenBank/DDBJ databases">
        <title>Taxonomic note: a critical rebuttal of the proposed division of the genus Arcobacter into six genera, emended descriptions of Arcobacter anaerophilus and the genus Arcobacter, and an assessment of genus-level boundaries for Epsilonproteobacteria using in silico genomic comparator tools.</title>
        <authorList>
            <person name="On S.L.W."/>
            <person name="Miller W.G."/>
            <person name="Biggs P."/>
            <person name="Cornelius A."/>
            <person name="Vandamme P."/>
        </authorList>
    </citation>
    <scope>NUCLEOTIDE SEQUENCE [LARGE SCALE GENOMIC DNA]</scope>
    <source>
        <strain evidence="3">LMG 26638</strain>
    </source>
</reference>
<keyword evidence="2 3" id="KW-0808">Transferase</keyword>
<dbReference type="Proteomes" id="UP000322726">
    <property type="component" value="Chromosome"/>
</dbReference>
<proteinExistence type="predicted"/>
<organism evidence="3 4">
    <name type="scientific">Malaciobacter pacificus</name>
    <dbReference type="NCBI Taxonomy" id="1080223"/>
    <lineage>
        <taxon>Bacteria</taxon>
        <taxon>Pseudomonadati</taxon>
        <taxon>Campylobacterota</taxon>
        <taxon>Epsilonproteobacteria</taxon>
        <taxon>Campylobacterales</taxon>
        <taxon>Arcobacteraceae</taxon>
        <taxon>Malaciobacter</taxon>
    </lineage>
</organism>
<dbReference type="OrthoDB" id="9808602at2"/>
<sequence length="230" mass="26741">MRSEIINDYKINAFENKKHFLNQIKNEKKILIAMNAEKILKDDEKLRKIVNENISYPDGIGAVMALKQKGLNTIKIPGSEFWLDIIKEFQNEKSFYFIGSTQEVIENTIRKLKIEYPSINILGYQNGFINEEQKSELKEKLQNLKPDVIFVAQGSPRQEFLMDELIHLQPALYMGLGGSFDIYGGNKKRAPKVFLDLHLEWLYRLLKEPTRIGRQLNLVKFLVLLKLGKL</sequence>
<accession>A0A5C2H6P0</accession>
<dbReference type="PANTHER" id="PTHR34136">
    <property type="match status" value="1"/>
</dbReference>
<dbReference type="CDD" id="cd06533">
    <property type="entry name" value="Glyco_transf_WecG_TagA"/>
    <property type="match status" value="1"/>
</dbReference>
<evidence type="ECO:0000256" key="1">
    <source>
        <dbReference type="ARBA" id="ARBA00022676"/>
    </source>
</evidence>
<dbReference type="InterPro" id="IPR004629">
    <property type="entry name" value="WecG_TagA_CpsF"/>
</dbReference>
<dbReference type="Pfam" id="PF03808">
    <property type="entry name" value="Glyco_tran_WecG"/>
    <property type="match status" value="1"/>
</dbReference>
<protein>
    <submittedName>
        <fullName evidence="3">Glycosyltransferase</fullName>
    </submittedName>
</protein>
<evidence type="ECO:0000256" key="2">
    <source>
        <dbReference type="ARBA" id="ARBA00022679"/>
    </source>
</evidence>
<dbReference type="NCBIfam" id="TIGR00696">
    <property type="entry name" value="wecG_tagA_cpsF"/>
    <property type="match status" value="1"/>
</dbReference>
<name>A0A5C2H6P0_9BACT</name>